<protein>
    <recommendedName>
        <fullName evidence="4">N-acetyltransferase domain-containing protein</fullName>
    </recommendedName>
</protein>
<dbReference type="Pfam" id="PF00583">
    <property type="entry name" value="Acetyltransf_1"/>
    <property type="match status" value="1"/>
</dbReference>
<accession>A0A0W8ICD0</accession>
<gene>
    <name evidence="5" type="ORF">AVL62_15960</name>
</gene>
<evidence type="ECO:0000256" key="2">
    <source>
        <dbReference type="ARBA" id="ARBA00023315"/>
    </source>
</evidence>
<evidence type="ECO:0000313" key="6">
    <source>
        <dbReference type="Proteomes" id="UP000054837"/>
    </source>
</evidence>
<dbReference type="EMBL" id="LQBL01000004">
    <property type="protein sequence ID" value="KUG57619.1"/>
    <property type="molecule type" value="Genomic_DNA"/>
</dbReference>
<organism evidence="5 6">
    <name type="scientific">Serinicoccus chungangensis</name>
    <dbReference type="NCBI Taxonomy" id="767452"/>
    <lineage>
        <taxon>Bacteria</taxon>
        <taxon>Bacillati</taxon>
        <taxon>Actinomycetota</taxon>
        <taxon>Actinomycetes</taxon>
        <taxon>Micrococcales</taxon>
        <taxon>Ornithinimicrobiaceae</taxon>
        <taxon>Serinicoccus</taxon>
    </lineage>
</organism>
<evidence type="ECO:0000256" key="1">
    <source>
        <dbReference type="ARBA" id="ARBA00022679"/>
    </source>
</evidence>
<feature type="region of interest" description="Disordered" evidence="3">
    <location>
        <begin position="140"/>
        <end position="162"/>
    </location>
</feature>
<dbReference type="Gene3D" id="3.40.630.30">
    <property type="match status" value="1"/>
</dbReference>
<keyword evidence="2" id="KW-0012">Acyltransferase</keyword>
<dbReference type="CDD" id="cd04301">
    <property type="entry name" value="NAT_SF"/>
    <property type="match status" value="1"/>
</dbReference>
<dbReference type="InterPro" id="IPR016181">
    <property type="entry name" value="Acyl_CoA_acyltransferase"/>
</dbReference>
<dbReference type="OrthoDB" id="9799092at2"/>
<keyword evidence="1" id="KW-0808">Transferase</keyword>
<dbReference type="STRING" id="767452.AVL62_15960"/>
<sequence length="162" mass="18261">MSQVSRRVSVRTLDRDEWAIHRQVRLAALDTNPEAFGATLVSQQLLDEADWRRRVDDRSWFAFLDTEPVGMVRLWYDPCTKPVPEVIALWVAPPARRAGVARQLMLTAVGTAQRLAGCADLWVSLDNTAARGLYQSLGFQPTGSTQSTSDGRPEMHMRLPRR</sequence>
<feature type="compositionally biased region" description="Polar residues" evidence="3">
    <location>
        <begin position="140"/>
        <end position="150"/>
    </location>
</feature>
<dbReference type="GO" id="GO:0016747">
    <property type="term" value="F:acyltransferase activity, transferring groups other than amino-acyl groups"/>
    <property type="evidence" value="ECO:0007669"/>
    <property type="project" value="InterPro"/>
</dbReference>
<dbReference type="InterPro" id="IPR000182">
    <property type="entry name" value="GNAT_dom"/>
</dbReference>
<comment type="caution">
    <text evidence="5">The sequence shown here is derived from an EMBL/GenBank/DDBJ whole genome shotgun (WGS) entry which is preliminary data.</text>
</comment>
<proteinExistence type="predicted"/>
<dbReference type="PANTHER" id="PTHR43877:SF2">
    <property type="entry name" value="AMINOALKYLPHOSPHONATE N-ACETYLTRANSFERASE-RELATED"/>
    <property type="match status" value="1"/>
</dbReference>
<keyword evidence="6" id="KW-1185">Reference proteome</keyword>
<dbReference type="SUPFAM" id="SSF55729">
    <property type="entry name" value="Acyl-CoA N-acyltransferases (Nat)"/>
    <property type="match status" value="1"/>
</dbReference>
<dbReference type="AlphaFoldDB" id="A0A0W8ICD0"/>
<dbReference type="PROSITE" id="PS51186">
    <property type="entry name" value="GNAT"/>
    <property type="match status" value="1"/>
</dbReference>
<reference evidence="5 6" key="1">
    <citation type="submission" date="2015-12" db="EMBL/GenBank/DDBJ databases">
        <title>Serinicoccus chungangenesis strain CD08_5 genome sequencing and assembly.</title>
        <authorList>
            <person name="Chander A.M."/>
            <person name="Kaur G."/>
            <person name="Nair G.R."/>
            <person name="Dhawan D.K."/>
            <person name="Kochhar R.K."/>
            <person name="Mayilraj S."/>
            <person name="Bhadada S.K."/>
        </authorList>
    </citation>
    <scope>NUCLEOTIDE SEQUENCE [LARGE SCALE GENOMIC DNA]</scope>
    <source>
        <strain evidence="5 6">CD08_5</strain>
    </source>
</reference>
<feature type="domain" description="N-acetyltransferase" evidence="4">
    <location>
        <begin position="8"/>
        <end position="160"/>
    </location>
</feature>
<evidence type="ECO:0000259" key="4">
    <source>
        <dbReference type="PROSITE" id="PS51186"/>
    </source>
</evidence>
<name>A0A0W8ICD0_9MICO</name>
<evidence type="ECO:0000256" key="3">
    <source>
        <dbReference type="SAM" id="MobiDB-lite"/>
    </source>
</evidence>
<dbReference type="PANTHER" id="PTHR43877">
    <property type="entry name" value="AMINOALKYLPHOSPHONATE N-ACETYLTRANSFERASE-RELATED-RELATED"/>
    <property type="match status" value="1"/>
</dbReference>
<feature type="compositionally biased region" description="Basic and acidic residues" evidence="3">
    <location>
        <begin position="151"/>
        <end position="162"/>
    </location>
</feature>
<dbReference type="RefSeq" id="WP_058890188.1">
    <property type="nucleotide sequence ID" value="NZ_LQBL01000004.1"/>
</dbReference>
<evidence type="ECO:0000313" key="5">
    <source>
        <dbReference type="EMBL" id="KUG57619.1"/>
    </source>
</evidence>
<dbReference type="Proteomes" id="UP000054837">
    <property type="component" value="Unassembled WGS sequence"/>
</dbReference>
<dbReference type="InterPro" id="IPR050832">
    <property type="entry name" value="Bact_Acetyltransf"/>
</dbReference>